<dbReference type="Proteomes" id="UP000029273">
    <property type="component" value="Unassembled WGS sequence"/>
</dbReference>
<protein>
    <submittedName>
        <fullName evidence="2">Peptidase S16</fullName>
    </submittedName>
</protein>
<sequence length="191" mass="21210">MKLPLFPLHSVLFPGGLLPLRIFEARYLDMVRDCLRDDTGFGICLIETGEEVGPAPTIHRLGTLARVADWNRRDDGLLGIVARGERRLRVLEYVAAPNGLLVGEVELLPDEPEAPLPEDQTPLSDLLRRMLDQLGEPFSTLGGDYAWAGWVGARLTELLPLPPATKQQLFELDDPLCRLGELRAILRRGLA</sequence>
<dbReference type="Gene3D" id="2.30.130.40">
    <property type="entry name" value="LON domain-like"/>
    <property type="match status" value="1"/>
</dbReference>
<feature type="domain" description="Lon N-terminal" evidence="1">
    <location>
        <begin position="1"/>
        <end position="190"/>
    </location>
</feature>
<dbReference type="SMART" id="SM00464">
    <property type="entry name" value="LON"/>
    <property type="match status" value="1"/>
</dbReference>
<dbReference type="InterPro" id="IPR003111">
    <property type="entry name" value="Lon_prtase_N"/>
</dbReference>
<evidence type="ECO:0000313" key="2">
    <source>
        <dbReference type="EMBL" id="OBS08637.1"/>
    </source>
</evidence>
<gene>
    <name evidence="2" type="ORF">Thpro_022887</name>
</gene>
<dbReference type="Pfam" id="PF02190">
    <property type="entry name" value="LON_substr_bdg"/>
    <property type="match status" value="1"/>
</dbReference>
<dbReference type="OrthoDB" id="8558970at2"/>
<dbReference type="SUPFAM" id="SSF88697">
    <property type="entry name" value="PUA domain-like"/>
    <property type="match status" value="1"/>
</dbReference>
<accession>A0A1A6C244</accession>
<dbReference type="EMBL" id="JQSG02000006">
    <property type="protein sequence ID" value="OBS08637.1"/>
    <property type="molecule type" value="Genomic_DNA"/>
</dbReference>
<reference evidence="2 3" key="1">
    <citation type="journal article" date="2014" name="Genome Announc.">
        <title>Draft Genome Sequence of the Iron-Oxidizing, Acidophilic, and Halotolerant 'Thiobacillus prosperus' Type Strain DSM 5130.</title>
        <authorList>
            <person name="Ossandon F.J."/>
            <person name="Cardenas J.P."/>
            <person name="Corbett M."/>
            <person name="Quatrini R."/>
            <person name="Holmes D.S."/>
            <person name="Watkin E."/>
        </authorList>
    </citation>
    <scope>NUCLEOTIDE SEQUENCE [LARGE SCALE GENOMIC DNA]</scope>
    <source>
        <strain evidence="2 3">DSM 5130</strain>
    </source>
</reference>
<dbReference type="PANTHER" id="PTHR46732">
    <property type="entry name" value="ATP-DEPENDENT PROTEASE LA (LON) DOMAIN PROTEIN"/>
    <property type="match status" value="1"/>
</dbReference>
<keyword evidence="3" id="KW-1185">Reference proteome</keyword>
<evidence type="ECO:0000259" key="1">
    <source>
        <dbReference type="PROSITE" id="PS51787"/>
    </source>
</evidence>
<dbReference type="PROSITE" id="PS51787">
    <property type="entry name" value="LON_N"/>
    <property type="match status" value="1"/>
</dbReference>
<dbReference type="InterPro" id="IPR015947">
    <property type="entry name" value="PUA-like_sf"/>
</dbReference>
<evidence type="ECO:0000313" key="3">
    <source>
        <dbReference type="Proteomes" id="UP000029273"/>
    </source>
</evidence>
<proteinExistence type="predicted"/>
<dbReference type="AlphaFoldDB" id="A0A1A6C244"/>
<dbReference type="Gene3D" id="1.10.4060.10">
    <property type="entry name" value="BPP1347 like domain"/>
    <property type="match status" value="1"/>
</dbReference>
<comment type="caution">
    <text evidence="2">The sequence shown here is derived from an EMBL/GenBank/DDBJ whole genome shotgun (WGS) entry which is preliminary data.</text>
</comment>
<dbReference type="InterPro" id="IPR046336">
    <property type="entry name" value="Lon_prtase_N_sf"/>
</dbReference>
<dbReference type="RefSeq" id="WP_038092882.1">
    <property type="nucleotide sequence ID" value="NZ_JQSG02000006.1"/>
</dbReference>
<organism evidence="2 3">
    <name type="scientific">Acidihalobacter prosperus</name>
    <dbReference type="NCBI Taxonomy" id="160660"/>
    <lineage>
        <taxon>Bacteria</taxon>
        <taxon>Pseudomonadati</taxon>
        <taxon>Pseudomonadota</taxon>
        <taxon>Gammaproteobacteria</taxon>
        <taxon>Chromatiales</taxon>
        <taxon>Ectothiorhodospiraceae</taxon>
        <taxon>Acidihalobacter</taxon>
    </lineage>
</organism>
<dbReference type="PANTHER" id="PTHR46732:SF8">
    <property type="entry name" value="ATP-DEPENDENT PROTEASE LA (LON) DOMAIN PROTEIN"/>
    <property type="match status" value="1"/>
</dbReference>
<name>A0A1A6C244_9GAMM</name>